<sequence length="136" mass="15413">DFTQCDSYISDFTAIEHPICKQYGLRSFITLTRDDNQAVSSTQARMMLSTLMVALADELPHFPVFAQIGFGNDFRFQGTYIRPTDTTHFRDAYLPGTPQKCMLVSQLADMFDRMDTRGGTQINGSRLPMLISARTR</sequence>
<keyword evidence="2" id="KW-1185">Reference proteome</keyword>
<dbReference type="Proteomes" id="UP000054560">
    <property type="component" value="Unassembled WGS sequence"/>
</dbReference>
<dbReference type="AlphaFoldDB" id="A0A0L0F5C8"/>
<proteinExistence type="predicted"/>
<evidence type="ECO:0000313" key="2">
    <source>
        <dbReference type="Proteomes" id="UP000054560"/>
    </source>
</evidence>
<reference evidence="1 2" key="1">
    <citation type="submission" date="2011-02" db="EMBL/GenBank/DDBJ databases">
        <title>The Genome Sequence of Sphaeroforma arctica JP610.</title>
        <authorList>
            <consortium name="The Broad Institute Genome Sequencing Platform"/>
            <person name="Russ C."/>
            <person name="Cuomo C."/>
            <person name="Young S.K."/>
            <person name="Zeng Q."/>
            <person name="Gargeya S."/>
            <person name="Alvarado L."/>
            <person name="Berlin A."/>
            <person name="Chapman S.B."/>
            <person name="Chen Z."/>
            <person name="Freedman E."/>
            <person name="Gellesch M."/>
            <person name="Goldberg J."/>
            <person name="Griggs A."/>
            <person name="Gujja S."/>
            <person name="Heilman E."/>
            <person name="Heiman D."/>
            <person name="Howarth C."/>
            <person name="Mehta T."/>
            <person name="Neiman D."/>
            <person name="Pearson M."/>
            <person name="Roberts A."/>
            <person name="Saif S."/>
            <person name="Shea T."/>
            <person name="Shenoy N."/>
            <person name="Sisk P."/>
            <person name="Stolte C."/>
            <person name="Sykes S."/>
            <person name="White J."/>
            <person name="Yandava C."/>
            <person name="Burger G."/>
            <person name="Gray M.W."/>
            <person name="Holland P.W.H."/>
            <person name="King N."/>
            <person name="Lang F.B.F."/>
            <person name="Roger A.J."/>
            <person name="Ruiz-Trillo I."/>
            <person name="Haas B."/>
            <person name="Nusbaum C."/>
            <person name="Birren B."/>
        </authorList>
    </citation>
    <scope>NUCLEOTIDE SEQUENCE [LARGE SCALE GENOMIC DNA]</scope>
    <source>
        <strain evidence="1 2">JP610</strain>
    </source>
</reference>
<dbReference type="RefSeq" id="XP_014145827.1">
    <property type="nucleotide sequence ID" value="XM_014290352.1"/>
</dbReference>
<accession>A0A0L0F5C8</accession>
<evidence type="ECO:0000313" key="1">
    <source>
        <dbReference type="EMBL" id="KNC71925.1"/>
    </source>
</evidence>
<feature type="non-terminal residue" evidence="1">
    <location>
        <position position="136"/>
    </location>
</feature>
<name>A0A0L0F5C8_9EUKA</name>
<dbReference type="GeneID" id="25916031"/>
<protein>
    <submittedName>
        <fullName evidence="1">Uncharacterized protein</fullName>
    </submittedName>
</protein>
<gene>
    <name evidence="1" type="ORF">SARC_15527</name>
</gene>
<feature type="non-terminal residue" evidence="1">
    <location>
        <position position="1"/>
    </location>
</feature>
<dbReference type="EMBL" id="KQ247856">
    <property type="protein sequence ID" value="KNC71925.1"/>
    <property type="molecule type" value="Genomic_DNA"/>
</dbReference>
<organism evidence="1 2">
    <name type="scientific">Sphaeroforma arctica JP610</name>
    <dbReference type="NCBI Taxonomy" id="667725"/>
    <lineage>
        <taxon>Eukaryota</taxon>
        <taxon>Ichthyosporea</taxon>
        <taxon>Ichthyophonida</taxon>
        <taxon>Sphaeroforma</taxon>
    </lineage>
</organism>